<feature type="transmembrane region" description="Helical" evidence="1">
    <location>
        <begin position="12"/>
        <end position="34"/>
    </location>
</feature>
<organism evidence="3 4">
    <name type="scientific">Desulforhopalus singaporensis</name>
    <dbReference type="NCBI Taxonomy" id="91360"/>
    <lineage>
        <taxon>Bacteria</taxon>
        <taxon>Pseudomonadati</taxon>
        <taxon>Thermodesulfobacteriota</taxon>
        <taxon>Desulfobulbia</taxon>
        <taxon>Desulfobulbales</taxon>
        <taxon>Desulfocapsaceae</taxon>
        <taxon>Desulforhopalus</taxon>
    </lineage>
</organism>
<evidence type="ECO:0000313" key="4">
    <source>
        <dbReference type="Proteomes" id="UP000199073"/>
    </source>
</evidence>
<dbReference type="InterPro" id="IPR037522">
    <property type="entry name" value="HD_GYP_dom"/>
</dbReference>
<keyword evidence="1" id="KW-1133">Transmembrane helix</keyword>
<dbReference type="InterPro" id="IPR029016">
    <property type="entry name" value="GAF-like_dom_sf"/>
</dbReference>
<dbReference type="Gene3D" id="6.10.340.10">
    <property type="match status" value="1"/>
</dbReference>
<evidence type="ECO:0000313" key="3">
    <source>
        <dbReference type="EMBL" id="SDP44991.1"/>
    </source>
</evidence>
<dbReference type="CDD" id="cd00077">
    <property type="entry name" value="HDc"/>
    <property type="match status" value="2"/>
</dbReference>
<dbReference type="Gene3D" id="3.30.450.40">
    <property type="match status" value="1"/>
</dbReference>
<accession>A0A1H0STB4</accession>
<dbReference type="STRING" id="91360.SAMN05660330_02816"/>
<dbReference type="SUPFAM" id="SSF109604">
    <property type="entry name" value="HD-domain/PDEase-like"/>
    <property type="match status" value="2"/>
</dbReference>
<dbReference type="SMART" id="SM00471">
    <property type="entry name" value="HDc"/>
    <property type="match status" value="1"/>
</dbReference>
<keyword evidence="1" id="KW-0812">Transmembrane</keyword>
<evidence type="ECO:0000256" key="1">
    <source>
        <dbReference type="SAM" id="Phobius"/>
    </source>
</evidence>
<dbReference type="Pfam" id="PF01590">
    <property type="entry name" value="GAF"/>
    <property type="match status" value="1"/>
</dbReference>
<sequence>MHWVKKLKVSLTTIIAFTVILTATVITVSVLAIMNHETKATAVNAAKIIFQEITSRTVERINVFLARLSTLASTASQTLSAHGRLITADGLDINVGSMRVMLDDQPELVSVFIGYDNGEFSYLEAVRGNQAVMKRYLAPAGTAYASWLIQVDDAGKRSQVLNFLDKDLTIIASREQNKIVYDPRKRPWYIEAKRTGQTEFISPYMITESNLPGMTCAQVLASGKGVFGADITLTKISSMLKRQNVVSNGKIWVMDSHARIVAYPGLSWKETPDNDVRLQDATDFADPLVQAVAGQMGQLMAQSATAPSILDVAGADYIVSGESILMQYGLDLVVVVTIPLHELTGHIGKMAWRIVYCTMIAVGVALCISLFLVRNTSKSIGRLVQETEKIQNFDFSLSGPPSTCVKEILAVNDAYNSMKGAIQSKAAHLLKTQEQLELLVRGGLALSTEKKSDKLVMLILQIARQLVDADGGVVYLLDNEELGVELLSLGSENIVLGGLSKDPAPRIMVNPSIASFLSRDSVLCSACEAFNGQKTVTVKNKKLTLFPTGLENEPTHYSINSLITVPIVTQRDEVLGVIQIFNPNGGRVDASFDENVAHSENFISALASQAAVTLDNRNLVFSLQELFDALVRVVASAIDAKSPYTGAHCLRVPELAEDLAQAVHDTSEGPLQDFCLHNEDEWRQLRLAAWLHDCGKVSTPEYVVDKATKLETVYDRIHEIRMRFEVLHRDALVDYYKKATEGGDKDELGAELNEKLEALQREFAFVAGCNVGGEFLEEEHRHRLREIGKRTWLRHFSDSIGISAGEFCRKSYKSGEALPVVEPLFSDKPEHIVIRTNNQEEFFNAENIAIKIPENEYNLGEFYNLSISRGTLNPEERFKIMEHVITGLNMLRQIPFPKAMKRVVEIAVDHHETLDGSGYPFQKKKSNLSVESRILTVVDIFEALTASDRPYKKAKTLSEVLQIMKGMCQQEKIDADIVRVFLQSGIVEKHANKYLQPSQLDVDDIVSYFDGI</sequence>
<dbReference type="InterPro" id="IPR003018">
    <property type="entry name" value="GAF"/>
</dbReference>
<dbReference type="Gene3D" id="3.30.450.20">
    <property type="entry name" value="PAS domain"/>
    <property type="match status" value="2"/>
</dbReference>
<gene>
    <name evidence="3" type="ORF">SAMN05660330_02816</name>
</gene>
<proteinExistence type="predicted"/>
<name>A0A1H0STB4_9BACT</name>
<reference evidence="3 4" key="1">
    <citation type="submission" date="2016-10" db="EMBL/GenBank/DDBJ databases">
        <authorList>
            <person name="de Groot N.N."/>
        </authorList>
    </citation>
    <scope>NUCLEOTIDE SEQUENCE [LARGE SCALE GENOMIC DNA]</scope>
    <source>
        <strain evidence="3 4">DSM 12130</strain>
    </source>
</reference>
<dbReference type="Proteomes" id="UP000199073">
    <property type="component" value="Unassembled WGS sequence"/>
</dbReference>
<keyword evidence="4" id="KW-1185">Reference proteome</keyword>
<dbReference type="PANTHER" id="PTHR43155">
    <property type="entry name" value="CYCLIC DI-GMP PHOSPHODIESTERASE PA4108-RELATED"/>
    <property type="match status" value="1"/>
</dbReference>
<dbReference type="AlphaFoldDB" id="A0A1H0STB4"/>
<evidence type="ECO:0000259" key="2">
    <source>
        <dbReference type="PROSITE" id="PS51832"/>
    </source>
</evidence>
<dbReference type="PANTHER" id="PTHR43155:SF2">
    <property type="entry name" value="CYCLIC DI-GMP PHOSPHODIESTERASE PA4108"/>
    <property type="match status" value="1"/>
</dbReference>
<dbReference type="Pfam" id="PF13487">
    <property type="entry name" value="HD_5"/>
    <property type="match status" value="1"/>
</dbReference>
<keyword evidence="1" id="KW-0472">Membrane</keyword>
<feature type="domain" description="HD-GYP" evidence="2">
    <location>
        <begin position="776"/>
        <end position="997"/>
    </location>
</feature>
<dbReference type="EMBL" id="FNJI01000020">
    <property type="protein sequence ID" value="SDP44991.1"/>
    <property type="molecule type" value="Genomic_DNA"/>
</dbReference>
<dbReference type="PROSITE" id="PS51832">
    <property type="entry name" value="HD_GYP"/>
    <property type="match status" value="1"/>
</dbReference>
<dbReference type="SMART" id="SM00065">
    <property type="entry name" value="GAF"/>
    <property type="match status" value="1"/>
</dbReference>
<dbReference type="SUPFAM" id="SSF55781">
    <property type="entry name" value="GAF domain-like"/>
    <property type="match status" value="1"/>
</dbReference>
<dbReference type="Gene3D" id="1.10.3210.10">
    <property type="entry name" value="Hypothetical protein af1432"/>
    <property type="match status" value="2"/>
</dbReference>
<dbReference type="InterPro" id="IPR003607">
    <property type="entry name" value="HD/PDEase_dom"/>
</dbReference>
<protein>
    <submittedName>
        <fullName evidence="3">Cache domain-containing protein</fullName>
    </submittedName>
</protein>
<feature type="transmembrane region" description="Helical" evidence="1">
    <location>
        <begin position="350"/>
        <end position="373"/>
    </location>
</feature>
<dbReference type="InterPro" id="IPR029151">
    <property type="entry name" value="Sensor-like_sf"/>
</dbReference>
<dbReference type="SUPFAM" id="SSF103190">
    <property type="entry name" value="Sensory domain-like"/>
    <property type="match status" value="1"/>
</dbReference>
<dbReference type="RefSeq" id="WP_176761237.1">
    <property type="nucleotide sequence ID" value="NZ_FNJI01000020.1"/>
</dbReference>